<keyword evidence="10" id="KW-0153">Cholesterol metabolism</keyword>
<evidence type="ECO:0000313" key="33">
    <source>
        <dbReference type="Proteomes" id="UP000299084"/>
    </source>
</evidence>
<accession>A0A5N4CMR9</accession>
<dbReference type="GO" id="GO:0045337">
    <property type="term" value="P:farnesyl diphosphate biosynthetic process"/>
    <property type="evidence" value="ECO:0007669"/>
    <property type="project" value="TreeGrafter"/>
</dbReference>
<keyword evidence="9" id="KW-0444">Lipid biosynthesis</keyword>
<evidence type="ECO:0000256" key="7">
    <source>
        <dbReference type="ARBA" id="ARBA00012833"/>
    </source>
</evidence>
<keyword evidence="12" id="KW-0479">Metal-binding</keyword>
<name>A0A5N4CMR9_CAMDR</name>
<gene>
    <name evidence="32" type="ORF">Cadr_000024707</name>
</gene>
<dbReference type="EC" id="2.5.1.1" evidence="7"/>
<dbReference type="PANTHER" id="PTHR11525:SF0">
    <property type="entry name" value="FARNESYL PYROPHOSPHATE SYNTHASE"/>
    <property type="match status" value="1"/>
</dbReference>
<comment type="caution">
    <text evidence="32">The sequence shown here is derived from an EMBL/GenBank/DDBJ whole genome shotgun (WGS) entry which is preliminary data.</text>
</comment>
<evidence type="ECO:0000256" key="13">
    <source>
        <dbReference type="ARBA" id="ARBA00022778"/>
    </source>
</evidence>
<protein>
    <recommendedName>
        <fullName evidence="27">Farnesyl pyrophosphate synthase</fullName>
        <ecNumber evidence="7">2.5.1.1</ecNumber>
        <ecNumber evidence="6">2.5.1.10</ecNumber>
    </recommendedName>
    <alternativeName>
        <fullName evidence="26">(2E,6E)-farnesyl diphosphate synthase</fullName>
    </alternativeName>
    <alternativeName>
        <fullName evidence="25">Dimethylallyltranstransferase</fullName>
    </alternativeName>
    <alternativeName>
        <fullName evidence="24">Farnesyl diphosphate synthase</fullName>
    </alternativeName>
    <alternativeName>
        <fullName evidence="23">Geranyltranstransferase</fullName>
    </alternativeName>
</protein>
<dbReference type="GO" id="GO:0005759">
    <property type="term" value="C:mitochondrial matrix"/>
    <property type="evidence" value="ECO:0007669"/>
    <property type="project" value="UniProtKB-ARBA"/>
</dbReference>
<keyword evidence="19" id="KW-1207">Sterol metabolism</keyword>
<evidence type="ECO:0000256" key="8">
    <source>
        <dbReference type="ARBA" id="ARBA00022490"/>
    </source>
</evidence>
<dbReference type="GO" id="GO:0004161">
    <property type="term" value="F:dimethylallyltranstransferase activity"/>
    <property type="evidence" value="ECO:0007669"/>
    <property type="project" value="UniProtKB-EC"/>
</dbReference>
<keyword evidence="22" id="KW-0379">Hydroxylation</keyword>
<comment type="pathway">
    <text evidence="3">Isoprenoid biosynthesis; geranyl diphosphate biosynthesis; geranyl diphosphate from dimethylallyl diphosphate and isopentenyl diphosphate: step 1/1.</text>
</comment>
<comment type="pathway">
    <text evidence="4">Isoprenoid biosynthesis; farnesyl diphosphate biosynthesis; farnesyl diphosphate from geranyl diphosphate and isopentenyl diphosphate: step 1/1.</text>
</comment>
<keyword evidence="33" id="KW-1185">Reference proteome</keyword>
<evidence type="ECO:0000256" key="4">
    <source>
        <dbReference type="ARBA" id="ARBA00005035"/>
    </source>
</evidence>
<keyword evidence="11 31" id="KW-0808">Transferase</keyword>
<dbReference type="AlphaFoldDB" id="A0A5N4CMR9"/>
<evidence type="ECO:0000256" key="20">
    <source>
        <dbReference type="ARBA" id="ARBA00023221"/>
    </source>
</evidence>
<evidence type="ECO:0000256" key="24">
    <source>
        <dbReference type="ARBA" id="ARBA00032424"/>
    </source>
</evidence>
<dbReference type="SFLD" id="SFLDS00005">
    <property type="entry name" value="Isoprenoid_Synthase_Type_I"/>
    <property type="match status" value="1"/>
</dbReference>
<feature type="non-terminal residue" evidence="32">
    <location>
        <position position="1"/>
    </location>
</feature>
<comment type="subcellular location">
    <subcellularLocation>
        <location evidence="2">Cytoplasm</location>
    </subcellularLocation>
</comment>
<evidence type="ECO:0000256" key="31">
    <source>
        <dbReference type="RuleBase" id="RU004466"/>
    </source>
</evidence>
<dbReference type="PROSITE" id="PS00444">
    <property type="entry name" value="POLYPRENYL_SYNTHASE_2"/>
    <property type="match status" value="1"/>
</dbReference>
<evidence type="ECO:0000256" key="30">
    <source>
        <dbReference type="ARBA" id="ARBA00053104"/>
    </source>
</evidence>
<evidence type="ECO:0000256" key="18">
    <source>
        <dbReference type="ARBA" id="ARBA00023098"/>
    </source>
</evidence>
<comment type="catalytic activity">
    <reaction evidence="28">
        <text>isopentenyl diphosphate + dimethylallyl diphosphate = (2E)-geranyl diphosphate + diphosphate</text>
        <dbReference type="Rhea" id="RHEA:22408"/>
        <dbReference type="ChEBI" id="CHEBI:33019"/>
        <dbReference type="ChEBI" id="CHEBI:57623"/>
        <dbReference type="ChEBI" id="CHEBI:58057"/>
        <dbReference type="ChEBI" id="CHEBI:128769"/>
        <dbReference type="EC" id="2.5.1.1"/>
    </reaction>
</comment>
<dbReference type="GO" id="GO:0046872">
    <property type="term" value="F:metal ion binding"/>
    <property type="evidence" value="ECO:0007669"/>
    <property type="project" value="UniProtKB-KW"/>
</dbReference>
<evidence type="ECO:0000256" key="5">
    <source>
        <dbReference type="ARBA" id="ARBA00006706"/>
    </source>
</evidence>
<dbReference type="Gene3D" id="1.10.600.10">
    <property type="entry name" value="Farnesyl Diphosphate Synthase"/>
    <property type="match status" value="1"/>
</dbReference>
<dbReference type="EMBL" id="JWIN03000021">
    <property type="protein sequence ID" value="KAB1260175.1"/>
    <property type="molecule type" value="Genomic_DNA"/>
</dbReference>
<keyword evidence="21" id="KW-0414">Isoprene biosynthesis</keyword>
<keyword evidence="14" id="KW-0460">Magnesium</keyword>
<evidence type="ECO:0000313" key="32">
    <source>
        <dbReference type="EMBL" id="KAB1260172.1"/>
    </source>
</evidence>
<dbReference type="EMBL" id="JWIN03000021">
    <property type="protein sequence ID" value="KAB1260172.1"/>
    <property type="molecule type" value="Genomic_DNA"/>
</dbReference>
<dbReference type="FunFam" id="1.10.600.10:FF:000052">
    <property type="entry name" value="Farnesyl pyrophosphate synthase"/>
    <property type="match status" value="1"/>
</dbReference>
<dbReference type="PROSITE" id="PS00723">
    <property type="entry name" value="POLYPRENYL_SYNTHASE_1"/>
    <property type="match status" value="1"/>
</dbReference>
<reference evidence="32" key="1">
    <citation type="submission" date="2014-12" db="EMBL/GenBank/DDBJ databases">
        <authorList>
            <person name="Fitak R."/>
            <person name="Mohandesan E."/>
            <person name="Burger P.A."/>
            <person name="Jukka C."/>
        </authorList>
    </citation>
    <scope>NUCLEOTIDE SEQUENCE</scope>
    <source>
        <strain evidence="32">Drom800</strain>
        <tissue evidence="32">Blood</tissue>
    </source>
</reference>
<evidence type="ECO:0000256" key="2">
    <source>
        <dbReference type="ARBA" id="ARBA00004496"/>
    </source>
</evidence>
<evidence type="ECO:0000256" key="12">
    <source>
        <dbReference type="ARBA" id="ARBA00022723"/>
    </source>
</evidence>
<keyword evidence="18" id="KW-0443">Lipid metabolism</keyword>
<evidence type="ECO:0000256" key="26">
    <source>
        <dbReference type="ARBA" id="ARBA00032873"/>
    </source>
</evidence>
<evidence type="ECO:0000256" key="10">
    <source>
        <dbReference type="ARBA" id="ARBA00022548"/>
    </source>
</evidence>
<evidence type="ECO:0000256" key="15">
    <source>
        <dbReference type="ARBA" id="ARBA00022955"/>
    </source>
</evidence>
<dbReference type="InterPro" id="IPR000092">
    <property type="entry name" value="Polyprenyl_synt"/>
</dbReference>
<evidence type="ECO:0000256" key="17">
    <source>
        <dbReference type="ARBA" id="ARBA00023011"/>
    </source>
</evidence>
<dbReference type="SFLD" id="SFLDG01017">
    <property type="entry name" value="Polyprenyl_Transferase_Like"/>
    <property type="match status" value="1"/>
</dbReference>
<organism evidence="32 33">
    <name type="scientific">Camelus dromedarius</name>
    <name type="common">Dromedary</name>
    <name type="synonym">Arabian camel</name>
    <dbReference type="NCBI Taxonomy" id="9838"/>
    <lineage>
        <taxon>Eukaryota</taxon>
        <taxon>Metazoa</taxon>
        <taxon>Chordata</taxon>
        <taxon>Craniata</taxon>
        <taxon>Vertebrata</taxon>
        <taxon>Euteleostomi</taxon>
        <taxon>Mammalia</taxon>
        <taxon>Eutheria</taxon>
        <taxon>Laurasiatheria</taxon>
        <taxon>Artiodactyla</taxon>
        <taxon>Tylopoda</taxon>
        <taxon>Camelidae</taxon>
        <taxon>Camelus</taxon>
    </lineage>
</organism>
<keyword evidence="20" id="KW-0753">Steroid metabolism</keyword>
<dbReference type="InterPro" id="IPR039702">
    <property type="entry name" value="FPS1-like"/>
</dbReference>
<evidence type="ECO:0000256" key="27">
    <source>
        <dbReference type="ARBA" id="ARBA00034546"/>
    </source>
</evidence>
<keyword evidence="8" id="KW-0963">Cytoplasm</keyword>
<dbReference type="Proteomes" id="UP000299084">
    <property type="component" value="Unassembled WGS sequence"/>
</dbReference>
<proteinExistence type="inferred from homology"/>
<reference evidence="32 33" key="2">
    <citation type="journal article" date="2019" name="Mol. Ecol. Resour.">
        <title>Improving Illumina assemblies with Hi-C and long reads: an example with the North African dromedary.</title>
        <authorList>
            <person name="Elbers J.P."/>
            <person name="Rogers M.F."/>
            <person name="Perelman P.L."/>
            <person name="Proskuryakova A.A."/>
            <person name="Serdyukova N.A."/>
            <person name="Johnson W.E."/>
            <person name="Horin P."/>
            <person name="Corander J."/>
            <person name="Murphy D."/>
            <person name="Burger P.A."/>
        </authorList>
    </citation>
    <scope>NUCLEOTIDE SEQUENCE [LARGE SCALE GENOMIC DNA]</scope>
    <source>
        <strain evidence="32">Drom800</strain>
        <tissue evidence="32">Blood</tissue>
    </source>
</reference>
<evidence type="ECO:0000256" key="9">
    <source>
        <dbReference type="ARBA" id="ARBA00022516"/>
    </source>
</evidence>
<sequence length="398" mass="45581">EYSVPPPYATPSVMPLSRWLRSVGVFLLPAPCWAPRERTFYSSLRMNGDQKSDVYAQERQNFIQHFSQIVKVLTEEDTGHPEIGDAVARLKKVLEYNAIGGKYQRGLTVLIVFRELVEPTKQDADSIQRALTVGWCVELLQAFFLVSDDIMDSSLTRRGQICWYQKPGIGLDAINDAFLLEATIYRLLKFYCREQPYYLNLIELFLQSSYQTEIGQTLDLITGTQGNVDLGRFTEKRYKSIVKYKTAFYSFYLPVAAAMYMAGIDGEKEHANAKKILLEMGEFFQIQDDYLDLFGDPSVTGKIGTDIQDNKCSWLVVQCLQRASPEQRQILQENYGQKEAEKVARVKALYEEMNLPAVFMQYEEDSYSHLMGLIEQYAAPLPAAIFLGLAQKIYKRKK</sequence>
<comment type="catalytic activity">
    <reaction evidence="29">
        <text>isopentenyl diphosphate + (2E)-geranyl diphosphate = (2E,6E)-farnesyl diphosphate + diphosphate</text>
        <dbReference type="Rhea" id="RHEA:19361"/>
        <dbReference type="ChEBI" id="CHEBI:33019"/>
        <dbReference type="ChEBI" id="CHEBI:58057"/>
        <dbReference type="ChEBI" id="CHEBI:128769"/>
        <dbReference type="ChEBI" id="CHEBI:175763"/>
        <dbReference type="EC" id="2.5.1.10"/>
    </reaction>
</comment>
<dbReference type="InterPro" id="IPR033749">
    <property type="entry name" value="Polyprenyl_synt_CS"/>
</dbReference>
<dbReference type="GO" id="GO:0004337">
    <property type="term" value="F:(2E,6E)-farnesyl diphosphate synthase activity"/>
    <property type="evidence" value="ECO:0007669"/>
    <property type="project" value="UniProtKB-EC"/>
</dbReference>
<evidence type="ECO:0000256" key="22">
    <source>
        <dbReference type="ARBA" id="ARBA00023278"/>
    </source>
</evidence>
<comment type="cofactor">
    <cofactor evidence="1">
        <name>Mg(2+)</name>
        <dbReference type="ChEBI" id="CHEBI:18420"/>
    </cofactor>
</comment>
<dbReference type="SUPFAM" id="SSF48576">
    <property type="entry name" value="Terpenoid synthases"/>
    <property type="match status" value="1"/>
</dbReference>
<keyword evidence="13" id="KW-0152">Cholesterol biosynthesis</keyword>
<dbReference type="EC" id="2.5.1.10" evidence="6"/>
<evidence type="ECO:0000256" key="1">
    <source>
        <dbReference type="ARBA" id="ARBA00001946"/>
    </source>
</evidence>
<keyword evidence="16" id="KW-0007">Acetylation</keyword>
<evidence type="ECO:0000256" key="25">
    <source>
        <dbReference type="ARBA" id="ARBA00032448"/>
    </source>
</evidence>
<dbReference type="GO" id="GO:0005777">
    <property type="term" value="C:peroxisome"/>
    <property type="evidence" value="ECO:0007669"/>
    <property type="project" value="UniProtKB-ARBA"/>
</dbReference>
<evidence type="ECO:0000256" key="11">
    <source>
        <dbReference type="ARBA" id="ARBA00022679"/>
    </source>
</evidence>
<evidence type="ECO:0000256" key="3">
    <source>
        <dbReference type="ARBA" id="ARBA00004932"/>
    </source>
</evidence>
<dbReference type="GO" id="GO:0006695">
    <property type="term" value="P:cholesterol biosynthetic process"/>
    <property type="evidence" value="ECO:0007669"/>
    <property type="project" value="UniProtKB-KW"/>
</dbReference>
<dbReference type="Pfam" id="PF00348">
    <property type="entry name" value="polyprenyl_synt"/>
    <property type="match status" value="1"/>
</dbReference>
<evidence type="ECO:0000256" key="6">
    <source>
        <dbReference type="ARBA" id="ARBA00012439"/>
    </source>
</evidence>
<dbReference type="PANTHER" id="PTHR11525">
    <property type="entry name" value="FARNESYL-PYROPHOSPHATE SYNTHETASE"/>
    <property type="match status" value="1"/>
</dbReference>
<dbReference type="CDD" id="cd00685">
    <property type="entry name" value="Trans_IPPS_HT"/>
    <property type="match status" value="1"/>
</dbReference>
<evidence type="ECO:0000256" key="23">
    <source>
        <dbReference type="ARBA" id="ARBA00032380"/>
    </source>
</evidence>
<evidence type="ECO:0000256" key="16">
    <source>
        <dbReference type="ARBA" id="ARBA00022990"/>
    </source>
</evidence>
<evidence type="ECO:0000256" key="21">
    <source>
        <dbReference type="ARBA" id="ARBA00023229"/>
    </source>
</evidence>
<evidence type="ECO:0000256" key="29">
    <source>
        <dbReference type="ARBA" id="ARBA00049399"/>
    </source>
</evidence>
<evidence type="ECO:0000256" key="14">
    <source>
        <dbReference type="ARBA" id="ARBA00022842"/>
    </source>
</evidence>
<comment type="function">
    <text evidence="30">Key enzyme in isoprenoid biosynthesis which catalyzes the formation of farnesyl diphosphate (FPP), a precursor for several classes of essential metabolites including sterols, dolichols, carotenoids, and ubiquinones. FPP also serves as substrate for protein farnesylation and geranylgeranylation. Catalyzes the sequential condensation of isopentenyl pyrophosphate with the allylic pyrophosphates, dimethylallyl pyrophosphate, and then with the resultant geranylpyrophosphate to the ultimate product farnesyl pyrophosphate.</text>
</comment>
<keyword evidence="17" id="KW-0756">Sterol biosynthesis</keyword>
<evidence type="ECO:0000256" key="19">
    <source>
        <dbReference type="ARBA" id="ARBA00023166"/>
    </source>
</evidence>
<evidence type="ECO:0000256" key="28">
    <source>
        <dbReference type="ARBA" id="ARBA00049291"/>
    </source>
</evidence>
<keyword evidence="15" id="KW-0752">Steroid biosynthesis</keyword>
<comment type="similarity">
    <text evidence="5 31">Belongs to the FPP/GGPP synthase family.</text>
</comment>
<dbReference type="InterPro" id="IPR008949">
    <property type="entry name" value="Isoprenoid_synthase_dom_sf"/>
</dbReference>